<name>A0A1L7WW05_9HELO</name>
<protein>
    <submittedName>
        <fullName evidence="2">Uncharacterized protein</fullName>
    </submittedName>
</protein>
<accession>A0A1L7WW05</accession>
<proteinExistence type="predicted"/>
<dbReference type="EMBL" id="FJOG01000009">
    <property type="protein sequence ID" value="CZR56942.1"/>
    <property type="molecule type" value="Genomic_DNA"/>
</dbReference>
<sequence length="201" mass="21705">MAHNLIFKALAFLLAFIPLLLVSGLSIRTASDINGYTIGAMGFKGTIHGVEFESSGTVEQMYAEFTKLHPEVVVHALATQNNTLDLEARGAEYSPRGDYYCCPINGQPNWGAAVVPRIMEGIRYLNNFNGVCNTGGGPGNNPGDLVISCKDVASYASTLATYSHCEYLWIPPYPNPGGINMVCGQIFDNGNYNVIVREDGC</sequence>
<keyword evidence="1" id="KW-0732">Signal</keyword>
<dbReference type="AlphaFoldDB" id="A0A1L7WW05"/>
<feature type="chain" id="PRO_5012769744" evidence="1">
    <location>
        <begin position="25"/>
        <end position="201"/>
    </location>
</feature>
<evidence type="ECO:0000256" key="1">
    <source>
        <dbReference type="SAM" id="SignalP"/>
    </source>
</evidence>
<feature type="signal peptide" evidence="1">
    <location>
        <begin position="1"/>
        <end position="24"/>
    </location>
</feature>
<reference evidence="2 3" key="1">
    <citation type="submission" date="2016-03" db="EMBL/GenBank/DDBJ databases">
        <authorList>
            <person name="Ploux O."/>
        </authorList>
    </citation>
    <scope>NUCLEOTIDE SEQUENCE [LARGE SCALE GENOMIC DNA]</scope>
    <source>
        <strain evidence="2 3">UAMH 11012</strain>
    </source>
</reference>
<evidence type="ECO:0000313" key="3">
    <source>
        <dbReference type="Proteomes" id="UP000184330"/>
    </source>
</evidence>
<gene>
    <name evidence="2" type="ORF">PAC_06831</name>
</gene>
<organism evidence="2 3">
    <name type="scientific">Phialocephala subalpina</name>
    <dbReference type="NCBI Taxonomy" id="576137"/>
    <lineage>
        <taxon>Eukaryota</taxon>
        <taxon>Fungi</taxon>
        <taxon>Dikarya</taxon>
        <taxon>Ascomycota</taxon>
        <taxon>Pezizomycotina</taxon>
        <taxon>Leotiomycetes</taxon>
        <taxon>Helotiales</taxon>
        <taxon>Mollisiaceae</taxon>
        <taxon>Phialocephala</taxon>
        <taxon>Phialocephala fortinii species complex</taxon>
    </lineage>
</organism>
<evidence type="ECO:0000313" key="2">
    <source>
        <dbReference type="EMBL" id="CZR56942.1"/>
    </source>
</evidence>
<keyword evidence="3" id="KW-1185">Reference proteome</keyword>
<dbReference type="OrthoDB" id="3552888at2759"/>
<dbReference type="Proteomes" id="UP000184330">
    <property type="component" value="Unassembled WGS sequence"/>
</dbReference>